<dbReference type="Proteomes" id="UP000004705">
    <property type="component" value="Chromosome"/>
</dbReference>
<organism evidence="2 3">
    <name type="scientific">Saccharomonospora azurea NA-128</name>
    <dbReference type="NCBI Taxonomy" id="882081"/>
    <lineage>
        <taxon>Bacteria</taxon>
        <taxon>Bacillati</taxon>
        <taxon>Actinomycetota</taxon>
        <taxon>Actinomycetes</taxon>
        <taxon>Pseudonocardiales</taxon>
        <taxon>Pseudonocardiaceae</taxon>
        <taxon>Saccharomonospora</taxon>
    </lineage>
</organism>
<gene>
    <name evidence="2" type="ORF">SacazDRAFT_01179</name>
</gene>
<dbReference type="EMBL" id="CM001466">
    <property type="protein sequence ID" value="EHY88115.1"/>
    <property type="molecule type" value="Genomic_DNA"/>
</dbReference>
<evidence type="ECO:0000256" key="1">
    <source>
        <dbReference type="SAM" id="MobiDB-lite"/>
    </source>
</evidence>
<feature type="region of interest" description="Disordered" evidence="1">
    <location>
        <begin position="43"/>
        <end position="64"/>
    </location>
</feature>
<accession>H8G4G6</accession>
<name>H8G4G6_9PSEU</name>
<dbReference type="AlphaFoldDB" id="H8G4G6"/>
<proteinExistence type="predicted"/>
<sequence>MLRKRSGVHYFLDLCIQGCNPPVCRSETTATAKLITLCGRGTERSTMSGTRRRRVPDIVANGVR</sequence>
<reference evidence="2 3" key="1">
    <citation type="journal article" date="2012" name="Stand. Genomic Sci.">
        <title>Genome sequence of the soil bacterium Saccharomonospora azurea type strain (NA-128(T)).</title>
        <authorList>
            <person name="Klenk H.P."/>
            <person name="Held B."/>
            <person name="Lucas S."/>
            <person name="Lapidus A."/>
            <person name="Copeland A."/>
            <person name="Hammon N."/>
            <person name="Pitluck S."/>
            <person name="Goodwin L.A."/>
            <person name="Han C."/>
            <person name="Tapia R."/>
            <person name="Brambilla E.M."/>
            <person name="Potter G."/>
            <person name="Land M."/>
            <person name="Ivanova N."/>
            <person name="Rohde M."/>
            <person name="Goker M."/>
            <person name="Detter J.C."/>
            <person name="Kyrpides N.C."/>
            <person name="Woyke T."/>
        </authorList>
    </citation>
    <scope>NUCLEOTIDE SEQUENCE [LARGE SCALE GENOMIC DNA]</scope>
    <source>
        <strain evidence="2 3">NA-128</strain>
    </source>
</reference>
<dbReference type="HOGENOM" id="CLU_2865134_0_0_11"/>
<keyword evidence="3" id="KW-1185">Reference proteome</keyword>
<evidence type="ECO:0000313" key="3">
    <source>
        <dbReference type="Proteomes" id="UP000004705"/>
    </source>
</evidence>
<protein>
    <submittedName>
        <fullName evidence="2">Uncharacterized protein</fullName>
    </submittedName>
</protein>
<evidence type="ECO:0000313" key="2">
    <source>
        <dbReference type="EMBL" id="EHY88115.1"/>
    </source>
</evidence>